<dbReference type="HOGENOM" id="CLU_2972879_0_0_6"/>
<dbReference type="AlphaFoldDB" id="A0A0A7S3D7"/>
<evidence type="ECO:0000313" key="1">
    <source>
        <dbReference type="EMBL" id="AJA45994.1"/>
    </source>
</evidence>
<reference evidence="1 2" key="1">
    <citation type="journal article" date="2014" name="Appl. Environ. Microbiol.">
        <title>Gut symbionts from distinct hosts exhibit genotoxic activity via divergent colibactin biosynthetic pathways.</title>
        <authorList>
            <person name="Engel P."/>
            <person name="Vizcaino M.I."/>
            <person name="Crawford J.M."/>
        </authorList>
    </citation>
    <scope>NUCLEOTIDE SEQUENCE [LARGE SCALE GENOMIC DNA]</scope>
    <source>
        <strain evidence="1 2">PEB0191</strain>
    </source>
</reference>
<evidence type="ECO:0000313" key="2">
    <source>
        <dbReference type="Proteomes" id="UP000030901"/>
    </source>
</evidence>
<keyword evidence="2" id="KW-1185">Reference proteome</keyword>
<dbReference type="EMBL" id="CP009056">
    <property type="protein sequence ID" value="AJA45994.1"/>
    <property type="molecule type" value="Genomic_DNA"/>
</dbReference>
<organism evidence="1 2">
    <name type="scientific">Frischella perrara</name>
    <dbReference type="NCBI Taxonomy" id="1267021"/>
    <lineage>
        <taxon>Bacteria</taxon>
        <taxon>Pseudomonadati</taxon>
        <taxon>Pseudomonadota</taxon>
        <taxon>Gammaproteobacteria</taxon>
        <taxon>Orbales</taxon>
        <taxon>Orbaceae</taxon>
        <taxon>Frischella</taxon>
    </lineage>
</organism>
<protein>
    <submittedName>
        <fullName evidence="1">Uncharacterized protein</fullName>
    </submittedName>
</protein>
<dbReference type="KEGG" id="fpp:FPB0191_02190"/>
<gene>
    <name evidence="1" type="ORF">FPB0191_02190</name>
</gene>
<sequence>MNNFDLSQPQIIPYLEELIKSVDITQIESETKDNLFIHNLKLTDELPRWMITVKNKYR</sequence>
<proteinExistence type="predicted"/>
<accession>A0A0A7S3D7</accession>
<name>A0A0A7S3D7_FRIPE</name>
<dbReference type="Proteomes" id="UP000030901">
    <property type="component" value="Chromosome"/>
</dbReference>